<gene>
    <name evidence="2" type="ORF">ISN44_As04g003160</name>
</gene>
<dbReference type="InterPro" id="IPR001810">
    <property type="entry name" value="F-box_dom"/>
</dbReference>
<dbReference type="AlphaFoldDB" id="A0A8T2E5N4"/>
<feature type="domain" description="F-box" evidence="1">
    <location>
        <begin position="113"/>
        <end position="153"/>
    </location>
</feature>
<accession>A0A8T2E5N4</accession>
<keyword evidence="3" id="KW-1185">Reference proteome</keyword>
<reference evidence="2 3" key="1">
    <citation type="submission" date="2020-12" db="EMBL/GenBank/DDBJ databases">
        <title>Concerted genomic and epigenomic changes stabilize Arabidopsis allopolyploids.</title>
        <authorList>
            <person name="Chen Z."/>
        </authorList>
    </citation>
    <scope>NUCLEOTIDE SEQUENCE [LARGE SCALE GENOMIC DNA]</scope>
    <source>
        <strain evidence="2">As9502</strain>
        <tissue evidence="2">Leaf</tissue>
    </source>
</reference>
<dbReference type="PANTHER" id="PTHR38926">
    <property type="entry name" value="F-BOX DOMAIN CONTAINING PROTEIN, EXPRESSED"/>
    <property type="match status" value="1"/>
</dbReference>
<dbReference type="OrthoDB" id="10257471at2759"/>
<dbReference type="Proteomes" id="UP000694251">
    <property type="component" value="Chromosome 4"/>
</dbReference>
<feature type="domain" description="F-box" evidence="1">
    <location>
        <begin position="418"/>
        <end position="458"/>
    </location>
</feature>
<dbReference type="EMBL" id="JAEFBJ010000004">
    <property type="protein sequence ID" value="KAG7619418.1"/>
    <property type="molecule type" value="Genomic_DNA"/>
</dbReference>
<name>A0A8T2E5N4_ARASU</name>
<evidence type="ECO:0000313" key="3">
    <source>
        <dbReference type="Proteomes" id="UP000694251"/>
    </source>
</evidence>
<dbReference type="Pfam" id="PF12937">
    <property type="entry name" value="F-box-like"/>
    <property type="match status" value="2"/>
</dbReference>
<protein>
    <submittedName>
        <fullName evidence="2">F-box domain</fullName>
    </submittedName>
</protein>
<dbReference type="SMART" id="SM00256">
    <property type="entry name" value="FBOX"/>
    <property type="match status" value="2"/>
</dbReference>
<evidence type="ECO:0000259" key="1">
    <source>
        <dbReference type="SMART" id="SM00256"/>
    </source>
</evidence>
<comment type="caution">
    <text evidence="2">The sequence shown here is derived from an EMBL/GenBank/DDBJ whole genome shotgun (WGS) entry which is preliminary data.</text>
</comment>
<proteinExistence type="predicted"/>
<organism evidence="2 3">
    <name type="scientific">Arabidopsis suecica</name>
    <name type="common">Swedish thale-cress</name>
    <name type="synonym">Cardaminopsis suecica</name>
    <dbReference type="NCBI Taxonomy" id="45249"/>
    <lineage>
        <taxon>Eukaryota</taxon>
        <taxon>Viridiplantae</taxon>
        <taxon>Streptophyta</taxon>
        <taxon>Embryophyta</taxon>
        <taxon>Tracheophyta</taxon>
        <taxon>Spermatophyta</taxon>
        <taxon>Magnoliopsida</taxon>
        <taxon>eudicotyledons</taxon>
        <taxon>Gunneridae</taxon>
        <taxon>Pentapetalae</taxon>
        <taxon>rosids</taxon>
        <taxon>malvids</taxon>
        <taxon>Brassicales</taxon>
        <taxon>Brassicaceae</taxon>
        <taxon>Camelineae</taxon>
        <taxon>Arabidopsis</taxon>
    </lineage>
</organism>
<dbReference type="PANTHER" id="PTHR38926:SF5">
    <property type="entry name" value="F-BOX AND LEUCINE-RICH REPEAT PROTEIN 6"/>
    <property type="match status" value="1"/>
</dbReference>
<evidence type="ECO:0000313" key="2">
    <source>
        <dbReference type="EMBL" id="KAG7619418.1"/>
    </source>
</evidence>
<sequence length="622" mass="69266">MDTPNPKRQCCDAFSSIQRPNSVTIAPDFNQNDFDSTISSFLLLPDSPYNSIGCSFDRVQGQVLDSASKASGDDSVRDRLIDRTGKLAFLLLESTKRFSRMRATHYNYNSWSLPDELTIKVFSGLDTKSLMQASACCTMFRKCSIDPLCYSHIDLKMGGKRIFDEIVCSMIHKAGTELRSLKLGRVISSRKGSSFTSTCLTSVIRNHGKKILEQVLKTLTKNPRLIIERLILQNNIDLIPASGVSSSTVEAFVTSCPSLTTLKLVGFGLKEETVRNLAEGFPKLTYMNLTRTPGISGRFLRDLRTIGRDSPIKTLILRDCHCLDRDVTSEVADGGREIIIGKHLDSIISSLVTFPDSPSLSISSSFDRVLDHLLSSGDVSVQDQLVDRTLERFSLLLQSTKRCSQKRATLHNSISWFLPSELTVKVFSMVDTKSLMQASACCTMFNNCAMDPLCYFHIDLTKAFKHVDDRVLRTLLNRSGKQLRSLKLGRVDAPGCLFRSSCLPPLILYGNNARRALKLGRDPPGLGSLFTRSCFDPLKLTGNLLTSLHIYSLGFMNMNSFLDPLSACSNLTDLKIVGVNVLLEPILELLARNCCLIEHLFLDNCSQGKTFTWWGFLYFTVA</sequence>